<dbReference type="Proteomes" id="UP000214646">
    <property type="component" value="Unassembled WGS sequence"/>
</dbReference>
<reference evidence="2" key="1">
    <citation type="submission" date="2017-06" db="EMBL/GenBank/DDBJ databases">
        <title>Genome analysis of Fimbriiglobus ruber SP5, the first member of the order Planctomycetales with confirmed chitinolytic capability.</title>
        <authorList>
            <person name="Ravin N.V."/>
            <person name="Rakitin A.L."/>
            <person name="Ivanova A.A."/>
            <person name="Beletsky A.V."/>
            <person name="Kulichevskaya I.S."/>
            <person name="Mardanov A.V."/>
            <person name="Dedysh S.N."/>
        </authorList>
    </citation>
    <scope>NUCLEOTIDE SEQUENCE [LARGE SCALE GENOMIC DNA]</scope>
    <source>
        <strain evidence="2">SP5</strain>
    </source>
</reference>
<comment type="caution">
    <text evidence="1">The sequence shown here is derived from an EMBL/GenBank/DDBJ whole genome shotgun (WGS) entry which is preliminary data.</text>
</comment>
<proteinExistence type="predicted"/>
<name>A0A225DR83_9BACT</name>
<protein>
    <submittedName>
        <fullName evidence="1">Uncharacterized protein</fullName>
    </submittedName>
</protein>
<evidence type="ECO:0000313" key="2">
    <source>
        <dbReference type="Proteomes" id="UP000214646"/>
    </source>
</evidence>
<keyword evidence="2" id="KW-1185">Reference proteome</keyword>
<gene>
    <name evidence="1" type="ORF">FRUB_05020</name>
</gene>
<organism evidence="1 2">
    <name type="scientific">Fimbriiglobus ruber</name>
    <dbReference type="NCBI Taxonomy" id="1908690"/>
    <lineage>
        <taxon>Bacteria</taxon>
        <taxon>Pseudomonadati</taxon>
        <taxon>Planctomycetota</taxon>
        <taxon>Planctomycetia</taxon>
        <taxon>Gemmatales</taxon>
        <taxon>Gemmataceae</taxon>
        <taxon>Fimbriiglobus</taxon>
    </lineage>
</organism>
<evidence type="ECO:0000313" key="1">
    <source>
        <dbReference type="EMBL" id="OWK41128.1"/>
    </source>
</evidence>
<accession>A0A225DR83</accession>
<dbReference type="EMBL" id="NIDE01000007">
    <property type="protein sequence ID" value="OWK41128.1"/>
    <property type="molecule type" value="Genomic_DNA"/>
</dbReference>
<dbReference type="AlphaFoldDB" id="A0A225DR83"/>
<sequence length="340" mass="37429">MAQVRGIAVLDPLFGAGWGLQPDPRLALDRTPLADDLFETVESGWASLTGGLIAAVQRLDLDPGVWASVAWDERSGPAEVAGLEEKLAVAVEFGARMFAVAIRQRAAAEDWVAANVPGRITILPVPSTIPVDPWAVLREYLSKFTREPQVPASVEDNDGFQCCRQYYLNLPAFSGHDSRFYRSHLQPFIAGRCRVAIRDRHPAFAATHFVTVVSKSPELAVMLAHATAATNCLLLHTPEGKLAESAEHCRRLLEGRAAGIPTPFSTGAEMGEDIRRAVERFTHGVPPDRVVLDLKSATSKMKYWVARAARPGNWLFNLETTFLDDRRNDPGTERPELWQA</sequence>